<protein>
    <submittedName>
        <fullName evidence="1">DUF3024 domain-containing protein</fullName>
    </submittedName>
</protein>
<evidence type="ECO:0000313" key="1">
    <source>
        <dbReference type="EMBL" id="TXC77025.1"/>
    </source>
</evidence>
<dbReference type="Proteomes" id="UP000321168">
    <property type="component" value="Unassembled WGS sequence"/>
</dbReference>
<sequence>MERNIIEINEEKIQDFVDSKRPQDPELRKKIDFGYSFDRKAFEIFTTRPIWINPSKTRNYPFARLRYYQTRNEWNLYWMRANGKWEAYSPFPKANNLSALLEIINEDKLGCFFG</sequence>
<proteinExistence type="predicted"/>
<gene>
    <name evidence="1" type="ORF">FRX97_09160</name>
</gene>
<dbReference type="RefSeq" id="WP_147014913.1">
    <property type="nucleotide sequence ID" value="NZ_VORB01000008.1"/>
</dbReference>
<keyword evidence="2" id="KW-1185">Reference proteome</keyword>
<comment type="caution">
    <text evidence="1">The sequence shown here is derived from an EMBL/GenBank/DDBJ whole genome shotgun (WGS) entry which is preliminary data.</text>
</comment>
<dbReference type="AlphaFoldDB" id="A0A5C6V1Y6"/>
<name>A0A5C6V1Y6_9FLAO</name>
<dbReference type="InterPro" id="IPR021388">
    <property type="entry name" value="DUF3024"/>
</dbReference>
<evidence type="ECO:0000313" key="2">
    <source>
        <dbReference type="Proteomes" id="UP000321168"/>
    </source>
</evidence>
<dbReference type="EMBL" id="VORB01000008">
    <property type="protein sequence ID" value="TXC77025.1"/>
    <property type="molecule type" value="Genomic_DNA"/>
</dbReference>
<dbReference type="OrthoDB" id="1362002at2"/>
<accession>A0A5C6V1Y6</accession>
<dbReference type="Pfam" id="PF11225">
    <property type="entry name" value="DUF3024"/>
    <property type="match status" value="1"/>
</dbReference>
<organism evidence="1 2">
    <name type="scientific">Luteibaculum oceani</name>
    <dbReference type="NCBI Taxonomy" id="1294296"/>
    <lineage>
        <taxon>Bacteria</taxon>
        <taxon>Pseudomonadati</taxon>
        <taxon>Bacteroidota</taxon>
        <taxon>Flavobacteriia</taxon>
        <taxon>Flavobacteriales</taxon>
        <taxon>Luteibaculaceae</taxon>
        <taxon>Luteibaculum</taxon>
    </lineage>
</organism>
<reference evidence="1 2" key="1">
    <citation type="submission" date="2019-08" db="EMBL/GenBank/DDBJ databases">
        <title>Genome of Luteibaculum oceani JCM 18817.</title>
        <authorList>
            <person name="Bowman J.P."/>
        </authorList>
    </citation>
    <scope>NUCLEOTIDE SEQUENCE [LARGE SCALE GENOMIC DNA]</scope>
    <source>
        <strain evidence="1 2">JCM 18817</strain>
    </source>
</reference>